<sequence>MLVLSDVSVSASITGFENPTLPFLEKTICLNSLLSTSPSSTRVAFAPNNLLSRGIASGDWLIVNSALTPAYGDVLYAMSYGTVGIITYEYLQSSVTEVSDVNVVGVVQQSVHFYRGSPQIPDHDTLKDLNLHSLMVSKEYSTVLAKASGNSMVPHVWDGDLMLIERHLDRKDGDVCVLALNGELVLKRIDLLKGVLSSDNPKFAPHVVRSSDRISHEGVVNKVIRLHRLPCTA</sequence>
<dbReference type="InterPro" id="IPR039418">
    <property type="entry name" value="LexA-like"/>
</dbReference>
<reference evidence="2" key="2">
    <citation type="submission" date="2019-01" db="EMBL/GenBank/DDBJ databases">
        <authorList>
            <consortium name="NCBI Pathogen Detection Project"/>
        </authorList>
    </citation>
    <scope>NUCLEOTIDE SEQUENCE</scope>
    <source>
        <strain evidence="2">BCW_3452</strain>
    </source>
</reference>
<dbReference type="InterPro" id="IPR036286">
    <property type="entry name" value="LexA/Signal_pep-like_sf"/>
</dbReference>
<evidence type="ECO:0000259" key="1">
    <source>
        <dbReference type="Pfam" id="PF00717"/>
    </source>
</evidence>
<dbReference type="CDD" id="cd06529">
    <property type="entry name" value="S24_LexA-like"/>
    <property type="match status" value="1"/>
</dbReference>
<dbReference type="EMBL" id="DACRBY010000001">
    <property type="protein sequence ID" value="HAS8538475.1"/>
    <property type="molecule type" value="Genomic_DNA"/>
</dbReference>
<organism evidence="2 3">
    <name type="scientific">Vibrio vulnificus</name>
    <dbReference type="NCBI Taxonomy" id="672"/>
    <lineage>
        <taxon>Bacteria</taxon>
        <taxon>Pseudomonadati</taxon>
        <taxon>Pseudomonadota</taxon>
        <taxon>Gammaproteobacteria</taxon>
        <taxon>Vibrionales</taxon>
        <taxon>Vibrionaceae</taxon>
        <taxon>Vibrio</taxon>
    </lineage>
</organism>
<dbReference type="Gene3D" id="2.10.109.10">
    <property type="entry name" value="Umud Fragment, subunit A"/>
    <property type="match status" value="1"/>
</dbReference>
<gene>
    <name evidence="2" type="ORF">I7730_01515</name>
</gene>
<evidence type="ECO:0000313" key="2">
    <source>
        <dbReference type="EMBL" id="HAS8538475.1"/>
    </source>
</evidence>
<proteinExistence type="predicted"/>
<dbReference type="AlphaFoldDB" id="A0A8H9K5H8"/>
<feature type="domain" description="Peptidase S24/S26A/S26B/S26C" evidence="1">
    <location>
        <begin position="116"/>
        <end position="220"/>
    </location>
</feature>
<name>A0A8H9K5H8_VIBVL</name>
<accession>A0A8H9K5H8</accession>
<dbReference type="SUPFAM" id="SSF51306">
    <property type="entry name" value="LexA/Signal peptidase"/>
    <property type="match status" value="2"/>
</dbReference>
<evidence type="ECO:0000313" key="3">
    <source>
        <dbReference type="Proteomes" id="UP000863257"/>
    </source>
</evidence>
<reference evidence="2" key="1">
    <citation type="journal article" date="2018" name="Genome Biol.">
        <title>SKESA: strategic k-mer extension for scrupulous assemblies.</title>
        <authorList>
            <person name="Souvorov A."/>
            <person name="Agarwala R."/>
            <person name="Lipman D.J."/>
        </authorList>
    </citation>
    <scope>NUCLEOTIDE SEQUENCE</scope>
    <source>
        <strain evidence="2">BCW_3452</strain>
    </source>
</reference>
<dbReference type="Proteomes" id="UP000863257">
    <property type="component" value="Unassembled WGS sequence"/>
</dbReference>
<dbReference type="Pfam" id="PF00717">
    <property type="entry name" value="Peptidase_S24"/>
    <property type="match status" value="1"/>
</dbReference>
<protein>
    <submittedName>
        <fullName evidence="2">S24 family peptidase</fullName>
    </submittedName>
</protein>
<comment type="caution">
    <text evidence="2">The sequence shown here is derived from an EMBL/GenBank/DDBJ whole genome shotgun (WGS) entry which is preliminary data.</text>
</comment>
<dbReference type="InterPro" id="IPR015927">
    <property type="entry name" value="Peptidase_S24_S26A/B/C"/>
</dbReference>